<evidence type="ECO:0000313" key="3">
    <source>
        <dbReference type="Proteomes" id="UP000239649"/>
    </source>
</evidence>
<dbReference type="STRING" id="554055.A0A2P6VQ52"/>
<gene>
    <name evidence="2" type="primary">g853</name>
    <name evidence="2" type="ORF">C2E20_0853</name>
</gene>
<keyword evidence="3" id="KW-1185">Reference proteome</keyword>
<dbReference type="AlphaFoldDB" id="A0A2P6VQ52"/>
<keyword evidence="1" id="KW-0812">Transmembrane</keyword>
<dbReference type="PANTHER" id="PTHR33372:SF2">
    <property type="entry name" value="PROTEIN CHAPERONE-LIKE PROTEIN OF POR1, CHLOROPLASTIC"/>
    <property type="match status" value="1"/>
</dbReference>
<name>A0A2P6VQ52_9CHLO</name>
<keyword evidence="1" id="KW-1133">Transmembrane helix</keyword>
<keyword evidence="1" id="KW-0472">Membrane</keyword>
<dbReference type="GO" id="GO:0031969">
    <property type="term" value="C:chloroplast membrane"/>
    <property type="evidence" value="ECO:0007669"/>
    <property type="project" value="TreeGrafter"/>
</dbReference>
<feature type="transmembrane region" description="Helical" evidence="1">
    <location>
        <begin position="180"/>
        <end position="201"/>
    </location>
</feature>
<dbReference type="EMBL" id="LHPF02000001">
    <property type="protein sequence ID" value="PSC76228.1"/>
    <property type="molecule type" value="Genomic_DNA"/>
</dbReference>
<dbReference type="InterPro" id="IPR021788">
    <property type="entry name" value="CPP1-like"/>
</dbReference>
<feature type="transmembrane region" description="Helical" evidence="1">
    <location>
        <begin position="207"/>
        <end position="233"/>
    </location>
</feature>
<accession>A0A2P6VQ52</accession>
<dbReference type="PANTHER" id="PTHR33372">
    <property type="match status" value="1"/>
</dbReference>
<proteinExistence type="predicted"/>
<evidence type="ECO:0000313" key="2">
    <source>
        <dbReference type="EMBL" id="PSC76228.1"/>
    </source>
</evidence>
<evidence type="ECO:0000256" key="1">
    <source>
        <dbReference type="SAM" id="Phobius"/>
    </source>
</evidence>
<organism evidence="2 3">
    <name type="scientific">Micractinium conductrix</name>
    <dbReference type="NCBI Taxonomy" id="554055"/>
    <lineage>
        <taxon>Eukaryota</taxon>
        <taxon>Viridiplantae</taxon>
        <taxon>Chlorophyta</taxon>
        <taxon>core chlorophytes</taxon>
        <taxon>Trebouxiophyceae</taxon>
        <taxon>Chlorellales</taxon>
        <taxon>Chlorellaceae</taxon>
        <taxon>Chlorella clade</taxon>
        <taxon>Micractinium</taxon>
    </lineage>
</organism>
<sequence>MLTLGEAFATLGLAEGTPYEAVLAAKNRLLEKSSDDFQRRMEIEAAYDLIFSSQLRARLTGNLPVSTNVRFADVQRKRPGGGGAGGGAASGAAAAAQKAGRLLQGLPSGGVVVAPPAQRTAATVAGVYGVLAAWTLAQGLLEPTPAAAAADVPGAQLALATAATVYLLRDQKRVGLGKAAALALGGLVLGTFLGAGVQSWLRVDIIPLWGLASPGALVGEFSIAALAAVCLFLA</sequence>
<dbReference type="Pfam" id="PF11833">
    <property type="entry name" value="CPP1-like"/>
    <property type="match status" value="1"/>
</dbReference>
<comment type="caution">
    <text evidence="2">The sequence shown here is derived from an EMBL/GenBank/DDBJ whole genome shotgun (WGS) entry which is preliminary data.</text>
</comment>
<dbReference type="OrthoDB" id="513574at2759"/>
<reference evidence="2 3" key="1">
    <citation type="journal article" date="2018" name="Plant J.">
        <title>Genome sequences of Chlorella sorokiniana UTEX 1602 and Micractinium conductrix SAG 241.80: implications to maltose excretion by a green alga.</title>
        <authorList>
            <person name="Arriola M.B."/>
            <person name="Velmurugan N."/>
            <person name="Zhang Y."/>
            <person name="Plunkett M.H."/>
            <person name="Hondzo H."/>
            <person name="Barney B.M."/>
        </authorList>
    </citation>
    <scope>NUCLEOTIDE SEQUENCE [LARGE SCALE GENOMIC DNA]</scope>
    <source>
        <strain evidence="2 3">SAG 241.80</strain>
    </source>
</reference>
<protein>
    <submittedName>
        <fullName evidence="2">CHAPERONE-LIKE PROTEIN OF chloroplastic</fullName>
    </submittedName>
</protein>
<dbReference type="Proteomes" id="UP000239649">
    <property type="component" value="Unassembled WGS sequence"/>
</dbReference>